<organism evidence="7 8">
    <name type="scientific">Pseudomonas fluorescens</name>
    <dbReference type="NCBI Taxonomy" id="294"/>
    <lineage>
        <taxon>Bacteria</taxon>
        <taxon>Pseudomonadati</taxon>
        <taxon>Pseudomonadota</taxon>
        <taxon>Gammaproteobacteria</taxon>
        <taxon>Pseudomonadales</taxon>
        <taxon>Pseudomonadaceae</taxon>
        <taxon>Pseudomonas</taxon>
    </lineage>
</organism>
<dbReference type="OrthoDB" id="9801520at2"/>
<dbReference type="PIRSF" id="PIRSF018267">
    <property type="entry name" value="VSR_endonuc"/>
    <property type="match status" value="1"/>
</dbReference>
<dbReference type="Gene3D" id="3.40.960.10">
    <property type="entry name" value="VSR Endonuclease"/>
    <property type="match status" value="1"/>
</dbReference>
<comment type="similarity">
    <text evidence="6">Belongs to the vsr family.</text>
</comment>
<dbReference type="GO" id="GO:0006298">
    <property type="term" value="P:mismatch repair"/>
    <property type="evidence" value="ECO:0007669"/>
    <property type="project" value="UniProtKB-UniRule"/>
</dbReference>
<reference evidence="7 8" key="1">
    <citation type="submission" date="2019-09" db="EMBL/GenBank/DDBJ databases">
        <authorList>
            <person name="Chandra G."/>
            <person name="Truman W A."/>
        </authorList>
    </citation>
    <scope>NUCLEOTIDE SEQUENCE [LARGE SCALE GENOMIC DNA]</scope>
    <source>
        <strain evidence="7">PS691</strain>
    </source>
</reference>
<evidence type="ECO:0000313" key="8">
    <source>
        <dbReference type="Proteomes" id="UP000337909"/>
    </source>
</evidence>
<dbReference type="NCBIfam" id="TIGR00632">
    <property type="entry name" value="vsr"/>
    <property type="match status" value="1"/>
</dbReference>
<keyword evidence="4 6" id="KW-0378">Hydrolase</keyword>
<dbReference type="Proteomes" id="UP000337909">
    <property type="component" value="Unassembled WGS sequence"/>
</dbReference>
<dbReference type="AlphaFoldDB" id="A0A5E7AIQ0"/>
<evidence type="ECO:0000313" key="7">
    <source>
        <dbReference type="EMBL" id="VVN78429.1"/>
    </source>
</evidence>
<accession>A0A5E7AIQ0</accession>
<dbReference type="EMBL" id="CABVHQ010000006">
    <property type="protein sequence ID" value="VVN78429.1"/>
    <property type="molecule type" value="Genomic_DNA"/>
</dbReference>
<keyword evidence="5 6" id="KW-0234">DNA repair</keyword>
<dbReference type="InterPro" id="IPR011335">
    <property type="entry name" value="Restrct_endonuc-II-like"/>
</dbReference>
<dbReference type="SUPFAM" id="SSF52980">
    <property type="entry name" value="Restriction endonuclease-like"/>
    <property type="match status" value="1"/>
</dbReference>
<dbReference type="Pfam" id="PF03852">
    <property type="entry name" value="Vsr"/>
    <property type="match status" value="1"/>
</dbReference>
<evidence type="ECO:0000256" key="5">
    <source>
        <dbReference type="ARBA" id="ARBA00023204"/>
    </source>
</evidence>
<protein>
    <recommendedName>
        <fullName evidence="6">Very short patch repair endonuclease</fullName>
        <ecNumber evidence="6">3.1.-.-</ecNumber>
    </recommendedName>
</protein>
<dbReference type="GO" id="GO:0004519">
    <property type="term" value="F:endonuclease activity"/>
    <property type="evidence" value="ECO:0007669"/>
    <property type="project" value="UniProtKB-KW"/>
</dbReference>
<keyword evidence="2 6" id="KW-0255">Endonuclease</keyword>
<keyword evidence="3 6" id="KW-0227">DNA damage</keyword>
<dbReference type="CDD" id="cd00221">
    <property type="entry name" value="Vsr"/>
    <property type="match status" value="1"/>
</dbReference>
<name>A0A5E7AIQ0_PSEFL</name>
<dbReference type="EC" id="3.1.-.-" evidence="6"/>
<proteinExistence type="inferred from homology"/>
<evidence type="ECO:0000256" key="2">
    <source>
        <dbReference type="ARBA" id="ARBA00022759"/>
    </source>
</evidence>
<evidence type="ECO:0000256" key="4">
    <source>
        <dbReference type="ARBA" id="ARBA00022801"/>
    </source>
</evidence>
<sequence length="136" mass="16100">MDTVSKEIRSRMMSQIGGKNTRPELKIRKLLHAQGFRFRLHVRALVGQPDIVLAKYKACIFVHGCFWHRHEGCRYATMPATRVEFWAEKFRGNVMRDARNRDHLIAAGWRVFEVWECDLKEANPNLEWLYQAIRQS</sequence>
<gene>
    <name evidence="7" type="primary">vsr</name>
    <name evidence="7" type="ORF">PS691_00887</name>
</gene>
<keyword evidence="1 6" id="KW-0540">Nuclease</keyword>
<dbReference type="GO" id="GO:0016787">
    <property type="term" value="F:hydrolase activity"/>
    <property type="evidence" value="ECO:0007669"/>
    <property type="project" value="UniProtKB-KW"/>
</dbReference>
<evidence type="ECO:0000256" key="6">
    <source>
        <dbReference type="PIRNR" id="PIRNR018267"/>
    </source>
</evidence>
<evidence type="ECO:0000256" key="1">
    <source>
        <dbReference type="ARBA" id="ARBA00022722"/>
    </source>
</evidence>
<evidence type="ECO:0000256" key="3">
    <source>
        <dbReference type="ARBA" id="ARBA00022763"/>
    </source>
</evidence>
<dbReference type="InterPro" id="IPR004603">
    <property type="entry name" value="DNA_mismatch_endonuc_vsr"/>
</dbReference>
<dbReference type="RefSeq" id="WP_047296720.1">
    <property type="nucleotide sequence ID" value="NZ_CABVHQ010000006.1"/>
</dbReference>
<comment type="function">
    <text evidence="6">May nick specific sequences that contain T:G mispairs resulting from m5C-deamination.</text>
</comment>